<accession>A0A3N0HWF3</accession>
<dbReference type="SUPFAM" id="SSF51735">
    <property type="entry name" value="NAD(P)-binding Rossmann-fold domains"/>
    <property type="match status" value="1"/>
</dbReference>
<reference evidence="6 7" key="1">
    <citation type="submission" date="2018-11" db="EMBL/GenBank/DDBJ databases">
        <title>Clostridium sp. nov., a member of the family Erysipelotrichaceae isolated from pig faeces.</title>
        <authorList>
            <person name="Chang Y.-H."/>
        </authorList>
    </citation>
    <scope>NUCLEOTIDE SEQUENCE [LARGE SCALE GENOMIC DNA]</scope>
    <source>
        <strain evidence="6 7">YH-panp20</strain>
    </source>
</reference>
<evidence type="ECO:0000259" key="5">
    <source>
        <dbReference type="Pfam" id="PF02826"/>
    </source>
</evidence>
<keyword evidence="3" id="KW-0520">NAD</keyword>
<evidence type="ECO:0000256" key="2">
    <source>
        <dbReference type="ARBA" id="ARBA00023002"/>
    </source>
</evidence>
<gene>
    <name evidence="6" type="ORF">EDX97_10770</name>
</gene>
<keyword evidence="4" id="KW-1133">Transmembrane helix</keyword>
<dbReference type="PANTHER" id="PTHR43761">
    <property type="entry name" value="D-ISOMER SPECIFIC 2-HYDROXYACID DEHYDROGENASE FAMILY PROTEIN (AFU_ORTHOLOGUE AFUA_1G13630)"/>
    <property type="match status" value="1"/>
</dbReference>
<dbReference type="GO" id="GO:0016491">
    <property type="term" value="F:oxidoreductase activity"/>
    <property type="evidence" value="ECO:0007669"/>
    <property type="project" value="UniProtKB-KW"/>
</dbReference>
<dbReference type="Gene3D" id="3.40.50.720">
    <property type="entry name" value="NAD(P)-binding Rossmann-like Domain"/>
    <property type="match status" value="1"/>
</dbReference>
<dbReference type="OrthoDB" id="9805416at2"/>
<evidence type="ECO:0000256" key="1">
    <source>
        <dbReference type="ARBA" id="ARBA00005854"/>
    </source>
</evidence>
<dbReference type="RefSeq" id="WP_128521154.1">
    <property type="nucleotide sequence ID" value="NZ_RJQC01000005.1"/>
</dbReference>
<evidence type="ECO:0000313" key="6">
    <source>
        <dbReference type="EMBL" id="RNM29105.1"/>
    </source>
</evidence>
<protein>
    <recommendedName>
        <fullName evidence="5">D-isomer specific 2-hydroxyacid dehydrogenase NAD-binding domain-containing protein</fullName>
    </recommendedName>
</protein>
<dbReference type="AlphaFoldDB" id="A0A3N0HWF3"/>
<evidence type="ECO:0000256" key="3">
    <source>
        <dbReference type="ARBA" id="ARBA00023027"/>
    </source>
</evidence>
<feature type="transmembrane region" description="Helical" evidence="4">
    <location>
        <begin position="145"/>
        <end position="167"/>
    </location>
</feature>
<dbReference type="InterPro" id="IPR050418">
    <property type="entry name" value="D-iso_2-hydroxyacid_DH_PdxB"/>
</dbReference>
<dbReference type="Proteomes" id="UP000276568">
    <property type="component" value="Unassembled WGS sequence"/>
</dbReference>
<dbReference type="InterPro" id="IPR036291">
    <property type="entry name" value="NAD(P)-bd_dom_sf"/>
</dbReference>
<dbReference type="EMBL" id="RJQC01000005">
    <property type="protein sequence ID" value="RNM29105.1"/>
    <property type="molecule type" value="Genomic_DNA"/>
</dbReference>
<feature type="domain" description="D-isomer specific 2-hydroxyacid dehydrogenase NAD-binding" evidence="5">
    <location>
        <begin position="41"/>
        <end position="139"/>
    </location>
</feature>
<comment type="similarity">
    <text evidence="1">Belongs to the D-isomer specific 2-hydroxyacid dehydrogenase family.</text>
</comment>
<dbReference type="GO" id="GO:0051287">
    <property type="term" value="F:NAD binding"/>
    <property type="evidence" value="ECO:0007669"/>
    <property type="project" value="InterPro"/>
</dbReference>
<evidence type="ECO:0000256" key="4">
    <source>
        <dbReference type="SAM" id="Phobius"/>
    </source>
</evidence>
<sequence>MKIANLYQIPYSPGCTTYSESLDALKAGAAFIKAFPIPLEVLKSCKAKQCTLPDLLQTSDYITIHVPLTKETTGLIGMEELKTMKESAILVNASRGGIVKDKDALEALKYKGIKAYAADVFEDEPPTKEGWQQELLALDSFYLRVFKILGGISLICGFHSFFVFKILGGFI</sequence>
<name>A0A3N0HWF3_9FIRM</name>
<dbReference type="Pfam" id="PF02826">
    <property type="entry name" value="2-Hacid_dh_C"/>
    <property type="match status" value="1"/>
</dbReference>
<comment type="caution">
    <text evidence="6">The sequence shown here is derived from an EMBL/GenBank/DDBJ whole genome shotgun (WGS) entry which is preliminary data.</text>
</comment>
<organism evidence="6 7">
    <name type="scientific">Absicoccus porci</name>
    <dbReference type="NCBI Taxonomy" id="2486576"/>
    <lineage>
        <taxon>Bacteria</taxon>
        <taxon>Bacillati</taxon>
        <taxon>Bacillota</taxon>
        <taxon>Erysipelotrichia</taxon>
        <taxon>Erysipelotrichales</taxon>
        <taxon>Erysipelotrichaceae</taxon>
        <taxon>Absicoccus</taxon>
    </lineage>
</organism>
<keyword evidence="7" id="KW-1185">Reference proteome</keyword>
<evidence type="ECO:0000313" key="7">
    <source>
        <dbReference type="Proteomes" id="UP000276568"/>
    </source>
</evidence>
<keyword evidence="2" id="KW-0560">Oxidoreductase</keyword>
<keyword evidence="4" id="KW-0812">Transmembrane</keyword>
<dbReference type="PANTHER" id="PTHR43761:SF1">
    <property type="entry name" value="D-ISOMER SPECIFIC 2-HYDROXYACID DEHYDROGENASE CATALYTIC DOMAIN-CONTAINING PROTEIN-RELATED"/>
    <property type="match status" value="1"/>
</dbReference>
<keyword evidence="4" id="KW-0472">Membrane</keyword>
<dbReference type="InterPro" id="IPR006140">
    <property type="entry name" value="D-isomer_DH_NAD-bd"/>
</dbReference>
<proteinExistence type="inferred from homology"/>